<sequence length="229" mass="25411">MIFPIIMILVCAALGGGAFLFIRLSDKRKKQAAVADGQQKTANEFVNVKDIKGKYLYTRDQLVLCYLKINPITIDLFSKGEKHQLVKQLTASMSGIQHPFKFLAVSRPVDITPLISELSAALATSDTKQKELLKQEILEMTTFALSGEVVERQFYIVLWEKADEGAEKELLVKAKDFAGNLDDCGIGCEILEQQNIVRLCNLINNPAYMHLEDTDFTPSIPILGGGVAF</sequence>
<gene>
    <name evidence="3" type="ORF">DSOL_3798</name>
</gene>
<organism evidence="3 4">
    <name type="scientific">Desulfosporosinus metallidurans</name>
    <dbReference type="NCBI Taxonomy" id="1888891"/>
    <lineage>
        <taxon>Bacteria</taxon>
        <taxon>Bacillati</taxon>
        <taxon>Bacillota</taxon>
        <taxon>Clostridia</taxon>
        <taxon>Eubacteriales</taxon>
        <taxon>Desulfitobacteriaceae</taxon>
        <taxon>Desulfosporosinus</taxon>
    </lineage>
</organism>
<keyword evidence="1" id="KW-0472">Membrane</keyword>
<feature type="transmembrane region" description="Helical" evidence="1">
    <location>
        <begin position="6"/>
        <end position="24"/>
    </location>
</feature>
<keyword evidence="1" id="KW-0812">Transmembrane</keyword>
<evidence type="ECO:0000313" key="3">
    <source>
        <dbReference type="EMBL" id="OLN28987.1"/>
    </source>
</evidence>
<protein>
    <recommendedName>
        <fullName evidence="2">TraC-like domain-containing protein</fullName>
    </recommendedName>
</protein>
<dbReference type="InterPro" id="IPR058596">
    <property type="entry name" value="TraC-like_dom"/>
</dbReference>
<name>A0A1Q8QNS4_9FIRM</name>
<feature type="domain" description="TraC-like" evidence="2">
    <location>
        <begin position="59"/>
        <end position="158"/>
    </location>
</feature>
<comment type="caution">
    <text evidence="3">The sequence shown here is derived from an EMBL/GenBank/DDBJ whole genome shotgun (WGS) entry which is preliminary data.</text>
</comment>
<evidence type="ECO:0000256" key="1">
    <source>
        <dbReference type="SAM" id="Phobius"/>
    </source>
</evidence>
<evidence type="ECO:0000313" key="4">
    <source>
        <dbReference type="Proteomes" id="UP000186102"/>
    </source>
</evidence>
<dbReference type="EMBL" id="MLBF01000037">
    <property type="protein sequence ID" value="OLN28987.1"/>
    <property type="molecule type" value="Genomic_DNA"/>
</dbReference>
<evidence type="ECO:0000259" key="2">
    <source>
        <dbReference type="Pfam" id="PF26593"/>
    </source>
</evidence>
<reference evidence="3 4" key="1">
    <citation type="submission" date="2016-09" db="EMBL/GenBank/DDBJ databases">
        <title>Complete genome of Desulfosporosinus sp. OL.</title>
        <authorList>
            <person name="Mardanov A."/>
            <person name="Beletsky A."/>
            <person name="Panova A."/>
            <person name="Karnachuk O."/>
            <person name="Ravin N."/>
        </authorList>
    </citation>
    <scope>NUCLEOTIDE SEQUENCE [LARGE SCALE GENOMIC DNA]</scope>
    <source>
        <strain evidence="3 4">OL</strain>
    </source>
</reference>
<accession>A0A1Q8QNS4</accession>
<keyword evidence="4" id="KW-1185">Reference proteome</keyword>
<dbReference type="Pfam" id="PF26593">
    <property type="entry name" value="TraC-like"/>
    <property type="match status" value="1"/>
</dbReference>
<dbReference type="OrthoDB" id="2578816at2"/>
<keyword evidence="1" id="KW-1133">Transmembrane helix</keyword>
<proteinExistence type="predicted"/>
<dbReference type="STRING" id="1888891.DSOL_3798"/>
<dbReference type="RefSeq" id="WP_075366226.1">
    <property type="nucleotide sequence ID" value="NZ_MLBF01000037.1"/>
</dbReference>
<dbReference type="Proteomes" id="UP000186102">
    <property type="component" value="Unassembled WGS sequence"/>
</dbReference>
<dbReference type="AlphaFoldDB" id="A0A1Q8QNS4"/>